<dbReference type="PANTHER" id="PTHR19855:SF11">
    <property type="entry name" value="RIBOSOME BIOGENESIS PROTEIN WDR12"/>
    <property type="match status" value="1"/>
</dbReference>
<evidence type="ECO:0000256" key="4">
    <source>
        <dbReference type="ARBA" id="ARBA00023242"/>
    </source>
</evidence>
<proteinExistence type="predicted"/>
<dbReference type="InterPro" id="IPR020472">
    <property type="entry name" value="WD40_PAC1"/>
</dbReference>
<dbReference type="GO" id="GO:0005730">
    <property type="term" value="C:nucleolus"/>
    <property type="evidence" value="ECO:0007669"/>
    <property type="project" value="UniProtKB-SubCell"/>
</dbReference>
<organism evidence="7 8">
    <name type="scientific">Cetraspora pellucida</name>
    <dbReference type="NCBI Taxonomy" id="1433469"/>
    <lineage>
        <taxon>Eukaryota</taxon>
        <taxon>Fungi</taxon>
        <taxon>Fungi incertae sedis</taxon>
        <taxon>Mucoromycota</taxon>
        <taxon>Glomeromycotina</taxon>
        <taxon>Glomeromycetes</taxon>
        <taxon>Diversisporales</taxon>
        <taxon>Gigasporaceae</taxon>
        <taxon>Cetraspora</taxon>
    </lineage>
</organism>
<protein>
    <submittedName>
        <fullName evidence="7">1487_t:CDS:1</fullName>
    </submittedName>
</protein>
<keyword evidence="3" id="KW-0677">Repeat</keyword>
<name>A0A9N9GX70_9GLOM</name>
<dbReference type="Pfam" id="PF00400">
    <property type="entry name" value="WD40"/>
    <property type="match status" value="3"/>
</dbReference>
<accession>A0A9N9GX70</accession>
<reference evidence="7" key="1">
    <citation type="submission" date="2021-06" db="EMBL/GenBank/DDBJ databases">
        <authorList>
            <person name="Kallberg Y."/>
            <person name="Tangrot J."/>
            <person name="Rosling A."/>
        </authorList>
    </citation>
    <scope>NUCLEOTIDE SEQUENCE</scope>
    <source>
        <strain evidence="7">FL966</strain>
    </source>
</reference>
<keyword evidence="8" id="KW-1185">Reference proteome</keyword>
<feature type="repeat" description="WD" evidence="5">
    <location>
        <begin position="265"/>
        <end position="307"/>
    </location>
</feature>
<dbReference type="InterPro" id="IPR036322">
    <property type="entry name" value="WD40_repeat_dom_sf"/>
</dbReference>
<evidence type="ECO:0000259" key="6">
    <source>
        <dbReference type="Pfam" id="PF08154"/>
    </source>
</evidence>
<dbReference type="AlphaFoldDB" id="A0A9N9GX70"/>
<dbReference type="PRINTS" id="PR00320">
    <property type="entry name" value="GPROTEINBRPT"/>
</dbReference>
<dbReference type="InterPro" id="IPR012972">
    <property type="entry name" value="NLE"/>
</dbReference>
<evidence type="ECO:0000313" key="8">
    <source>
        <dbReference type="Proteomes" id="UP000789759"/>
    </source>
</evidence>
<dbReference type="Gene3D" id="2.130.10.10">
    <property type="entry name" value="YVTN repeat-like/Quinoprotein amine dehydrogenase"/>
    <property type="match status" value="2"/>
</dbReference>
<dbReference type="InterPro" id="IPR019775">
    <property type="entry name" value="WD40_repeat_CS"/>
</dbReference>
<dbReference type="SUPFAM" id="SSF50978">
    <property type="entry name" value="WD40 repeat-like"/>
    <property type="match status" value="1"/>
</dbReference>
<dbReference type="InterPro" id="IPR015943">
    <property type="entry name" value="WD40/YVTN_repeat-like_dom_sf"/>
</dbReference>
<dbReference type="OrthoDB" id="10251381at2759"/>
<feature type="repeat" description="WD" evidence="5">
    <location>
        <begin position="180"/>
        <end position="222"/>
    </location>
</feature>
<dbReference type="PANTHER" id="PTHR19855">
    <property type="entry name" value="WD40 REPEAT PROTEIN 12, 37"/>
    <property type="match status" value="1"/>
</dbReference>
<dbReference type="Pfam" id="PF08154">
    <property type="entry name" value="NLE"/>
    <property type="match status" value="1"/>
</dbReference>
<dbReference type="EMBL" id="CAJVQA010006056">
    <property type="protein sequence ID" value="CAG8633231.1"/>
    <property type="molecule type" value="Genomic_DNA"/>
</dbReference>
<dbReference type="PROSITE" id="PS50082">
    <property type="entry name" value="WD_REPEATS_2"/>
    <property type="match status" value="2"/>
</dbReference>
<feature type="domain" description="NLE" evidence="6">
    <location>
        <begin position="11"/>
        <end position="73"/>
    </location>
</feature>
<keyword evidence="2 5" id="KW-0853">WD repeat</keyword>
<dbReference type="InterPro" id="IPR001680">
    <property type="entry name" value="WD40_rpt"/>
</dbReference>
<evidence type="ECO:0000256" key="3">
    <source>
        <dbReference type="ARBA" id="ARBA00022737"/>
    </source>
</evidence>
<dbReference type="Proteomes" id="UP000789759">
    <property type="component" value="Unassembled WGS sequence"/>
</dbReference>
<comment type="subcellular location">
    <subcellularLocation>
        <location evidence="1">Nucleus</location>
        <location evidence="1">Nucleolus</location>
    </subcellularLocation>
</comment>
<evidence type="ECO:0000313" key="7">
    <source>
        <dbReference type="EMBL" id="CAG8633231.1"/>
    </source>
</evidence>
<evidence type="ECO:0000256" key="2">
    <source>
        <dbReference type="ARBA" id="ARBA00022574"/>
    </source>
</evidence>
<comment type="caution">
    <text evidence="7">The sequence shown here is derived from an EMBL/GenBank/DDBJ whole genome shotgun (WGS) entry which is preliminary data.</text>
</comment>
<dbReference type="PROSITE" id="PS50294">
    <property type="entry name" value="WD_REPEATS_REGION"/>
    <property type="match status" value="2"/>
</dbReference>
<evidence type="ECO:0000256" key="5">
    <source>
        <dbReference type="PROSITE-ProRule" id="PRU00221"/>
    </source>
</evidence>
<gene>
    <name evidence="7" type="ORF">CPELLU_LOCUS8495</name>
</gene>
<sequence>MNTVQEEENQIQVRFITHQKEYAITDSAILVPTKLRRYGLSEIINHLLGFEKPVPFDFMIDSQFLRTSLDEYLQSKELSTENILTIKYVESMLPPTSLATFQHDDWISSVKAPIKSVAWVSVTDEDVICLSASQDRSIRAWQVSLTNGQYTPLYDCKGHKESVECISINSSCTEAPIAIMRGHIGPISSVEFDKKDSNKLYSGGWDHSVRVWDVETRTNVDTKICDKTVLDIACSDNLIASGHSDKIVRIWDPRAEDATVVKLMLSSHKNWASCVSWSSKSQFMLASGSYDGSVKIWDIRSKSPLYTIQQNSNSQETNFSAKKLFCIDWNIDIILSGGEDNQLHLYETNKLDMQT</sequence>
<evidence type="ECO:0000256" key="1">
    <source>
        <dbReference type="ARBA" id="ARBA00004604"/>
    </source>
</evidence>
<dbReference type="SMART" id="SM00320">
    <property type="entry name" value="WD40"/>
    <property type="match status" value="5"/>
</dbReference>
<keyword evidence="4" id="KW-0539">Nucleus</keyword>
<dbReference type="PROSITE" id="PS00678">
    <property type="entry name" value="WD_REPEATS_1"/>
    <property type="match status" value="2"/>
</dbReference>